<name>A0ABW4VCV0_9MICO</name>
<dbReference type="EMBL" id="JBHUHF010000001">
    <property type="protein sequence ID" value="MFD2028099.1"/>
    <property type="molecule type" value="Genomic_DNA"/>
</dbReference>
<comment type="caution">
    <text evidence="1">The sequence shown here is derived from an EMBL/GenBank/DDBJ whole genome shotgun (WGS) entry which is preliminary data.</text>
</comment>
<dbReference type="Proteomes" id="UP001597338">
    <property type="component" value="Unassembled WGS sequence"/>
</dbReference>
<accession>A0ABW4VCV0</accession>
<organism evidence="1 2">
    <name type="scientific">Promicromonospora aerolata</name>
    <dbReference type="NCBI Taxonomy" id="195749"/>
    <lineage>
        <taxon>Bacteria</taxon>
        <taxon>Bacillati</taxon>
        <taxon>Actinomycetota</taxon>
        <taxon>Actinomycetes</taxon>
        <taxon>Micrococcales</taxon>
        <taxon>Promicromonosporaceae</taxon>
        <taxon>Promicromonospora</taxon>
    </lineage>
</organism>
<dbReference type="RefSeq" id="WP_377199803.1">
    <property type="nucleotide sequence ID" value="NZ_JBHUHF010000001.1"/>
</dbReference>
<keyword evidence="2" id="KW-1185">Reference proteome</keyword>
<reference evidence="2" key="1">
    <citation type="journal article" date="2019" name="Int. J. Syst. Evol. Microbiol.">
        <title>The Global Catalogue of Microorganisms (GCM) 10K type strain sequencing project: providing services to taxonomists for standard genome sequencing and annotation.</title>
        <authorList>
            <consortium name="The Broad Institute Genomics Platform"/>
            <consortium name="The Broad Institute Genome Sequencing Center for Infectious Disease"/>
            <person name="Wu L."/>
            <person name="Ma J."/>
        </authorList>
    </citation>
    <scope>NUCLEOTIDE SEQUENCE [LARGE SCALE GENOMIC DNA]</scope>
    <source>
        <strain evidence="2">CCM 7043</strain>
    </source>
</reference>
<evidence type="ECO:0000313" key="1">
    <source>
        <dbReference type="EMBL" id="MFD2028099.1"/>
    </source>
</evidence>
<sequence>MYTHLRPHAVDMRPLHGNSDLLDRGRRWAVIALVAATGLLSGCSTPIEADQVSGTYRSAETGGELRLEPDGTFLATGISGDEAVGSGGTDTADFSGEWEVVDFGSDDVVYLSIDEGLGGVHGFPLNLHGQDAFELRPDPDGPVSLVLEREA</sequence>
<gene>
    <name evidence="1" type="ORF">ACFSL2_21565</name>
</gene>
<evidence type="ECO:0000313" key="2">
    <source>
        <dbReference type="Proteomes" id="UP001597338"/>
    </source>
</evidence>
<proteinExistence type="predicted"/>
<evidence type="ECO:0008006" key="3">
    <source>
        <dbReference type="Google" id="ProtNLM"/>
    </source>
</evidence>
<protein>
    <recommendedName>
        <fullName evidence="3">Secreted protein</fullName>
    </recommendedName>
</protein>